<dbReference type="SUPFAM" id="SSF56801">
    <property type="entry name" value="Acetyl-CoA synthetase-like"/>
    <property type="match status" value="1"/>
</dbReference>
<dbReference type="Gene3D" id="3.40.50.12780">
    <property type="entry name" value="N-terminal domain of ligase-like"/>
    <property type="match status" value="1"/>
</dbReference>
<evidence type="ECO:0000256" key="2">
    <source>
        <dbReference type="ARBA" id="ARBA00022598"/>
    </source>
</evidence>
<dbReference type="EMBL" id="DRCV01000215">
    <property type="protein sequence ID" value="HDK38336.1"/>
    <property type="molecule type" value="Genomic_DNA"/>
</dbReference>
<organism evidence="5">
    <name type="scientific">Thiolapillus brandeum</name>
    <dbReference type="NCBI Taxonomy" id="1076588"/>
    <lineage>
        <taxon>Bacteria</taxon>
        <taxon>Pseudomonadati</taxon>
        <taxon>Pseudomonadota</taxon>
        <taxon>Gammaproteobacteria</taxon>
        <taxon>Chromatiales</taxon>
        <taxon>Sedimenticolaceae</taxon>
        <taxon>Thiolapillus</taxon>
    </lineage>
</organism>
<keyword evidence="2" id="KW-0436">Ligase</keyword>
<evidence type="ECO:0000259" key="4">
    <source>
        <dbReference type="Pfam" id="PF00501"/>
    </source>
</evidence>
<name>A0A831NYI8_9GAMM</name>
<dbReference type="Proteomes" id="UP000885822">
    <property type="component" value="Unassembled WGS sequence"/>
</dbReference>
<dbReference type="InterPro" id="IPR042099">
    <property type="entry name" value="ANL_N_sf"/>
</dbReference>
<dbReference type="PANTHER" id="PTHR43201">
    <property type="entry name" value="ACYL-COA SYNTHETASE"/>
    <property type="match status" value="1"/>
</dbReference>
<comment type="caution">
    <text evidence="5">The sequence shown here is derived from an EMBL/GenBank/DDBJ whole genome shotgun (WGS) entry which is preliminary data.</text>
</comment>
<dbReference type="Pfam" id="PF00501">
    <property type="entry name" value="AMP-binding"/>
    <property type="match status" value="1"/>
</dbReference>
<dbReference type="GO" id="GO:0031956">
    <property type="term" value="F:medium-chain fatty acid-CoA ligase activity"/>
    <property type="evidence" value="ECO:0007669"/>
    <property type="project" value="TreeGrafter"/>
</dbReference>
<feature type="domain" description="AMP-dependent synthetase/ligase" evidence="4">
    <location>
        <begin position="15"/>
        <end position="302"/>
    </location>
</feature>
<sequence>MTHNNANTIATHLDKLAQSQPDAIAITAPGRAPLAYARLNRQINKMRNNLNNGGIGRNDRVAVVLPNGPEMAVTILGVMSGASCAPLNPGYQAAEFEFYLNDLEAKALVMEKGNDSPAKSVAVALGIPIMELVFLPEKEAGLFELEVTQPDIAKNTGLAGADDCALVLHTSGTTSRPKIVPLTQSNLCASAGHISNSLCLDRDDRCLNMMPLFHIHGLVAALLSSIWVGGSIVCTQGHRKDLFISCLREFRPTWYSAVPTIHQAILDEVSSSEFVTDSLRFIRSSSSALPPGIFKSLENSFKVPV</sequence>
<feature type="transmembrane region" description="Helical" evidence="3">
    <location>
        <begin position="212"/>
        <end position="234"/>
    </location>
</feature>
<dbReference type="InterPro" id="IPR020845">
    <property type="entry name" value="AMP-binding_CS"/>
</dbReference>
<dbReference type="PROSITE" id="PS00455">
    <property type="entry name" value="AMP_BINDING"/>
    <property type="match status" value="1"/>
</dbReference>
<evidence type="ECO:0000256" key="1">
    <source>
        <dbReference type="ARBA" id="ARBA00006432"/>
    </source>
</evidence>
<keyword evidence="3" id="KW-0472">Membrane</keyword>
<protein>
    <recommendedName>
        <fullName evidence="4">AMP-dependent synthetase/ligase domain-containing protein</fullName>
    </recommendedName>
</protein>
<keyword evidence="3" id="KW-0812">Transmembrane</keyword>
<feature type="non-terminal residue" evidence="5">
    <location>
        <position position="305"/>
    </location>
</feature>
<evidence type="ECO:0000313" key="5">
    <source>
        <dbReference type="EMBL" id="HDK38336.1"/>
    </source>
</evidence>
<comment type="similarity">
    <text evidence="1">Belongs to the ATP-dependent AMP-binding enzyme family.</text>
</comment>
<gene>
    <name evidence="5" type="ORF">ENG92_04900</name>
</gene>
<dbReference type="InterPro" id="IPR000873">
    <property type="entry name" value="AMP-dep_synth/lig_dom"/>
</dbReference>
<keyword evidence="3" id="KW-1133">Transmembrane helix</keyword>
<reference evidence="5" key="1">
    <citation type="journal article" date="2020" name="mSystems">
        <title>Genome- and Community-Level Interaction Insights into Carbon Utilization and Element Cycling Functions of Hydrothermarchaeota in Hydrothermal Sediment.</title>
        <authorList>
            <person name="Zhou Z."/>
            <person name="Liu Y."/>
            <person name="Xu W."/>
            <person name="Pan J."/>
            <person name="Luo Z.H."/>
            <person name="Li M."/>
        </authorList>
    </citation>
    <scope>NUCLEOTIDE SEQUENCE [LARGE SCALE GENOMIC DNA]</scope>
    <source>
        <strain evidence="5">HyVt-26</strain>
    </source>
</reference>
<dbReference type="PANTHER" id="PTHR43201:SF5">
    <property type="entry name" value="MEDIUM-CHAIN ACYL-COA LIGASE ACSF2, MITOCHONDRIAL"/>
    <property type="match status" value="1"/>
</dbReference>
<accession>A0A831NYI8</accession>
<evidence type="ECO:0000256" key="3">
    <source>
        <dbReference type="SAM" id="Phobius"/>
    </source>
</evidence>
<dbReference type="GO" id="GO:0006631">
    <property type="term" value="P:fatty acid metabolic process"/>
    <property type="evidence" value="ECO:0007669"/>
    <property type="project" value="TreeGrafter"/>
</dbReference>
<proteinExistence type="inferred from homology"/>
<dbReference type="AlphaFoldDB" id="A0A831NYI8"/>